<dbReference type="AlphaFoldDB" id="A0A4U1CK26"/>
<keyword evidence="2" id="KW-1185">Reference proteome</keyword>
<name>A0A4U1CK26_9SPHI</name>
<evidence type="ECO:0000313" key="1">
    <source>
        <dbReference type="EMBL" id="TKC07994.1"/>
    </source>
</evidence>
<comment type="caution">
    <text evidence="1">The sequence shown here is derived from an EMBL/GenBank/DDBJ whole genome shotgun (WGS) entry which is preliminary data.</text>
</comment>
<organism evidence="1 2">
    <name type="scientific">Pedobacter polaris</name>
    <dbReference type="NCBI Taxonomy" id="2571273"/>
    <lineage>
        <taxon>Bacteria</taxon>
        <taxon>Pseudomonadati</taxon>
        <taxon>Bacteroidota</taxon>
        <taxon>Sphingobacteriia</taxon>
        <taxon>Sphingobacteriales</taxon>
        <taxon>Sphingobacteriaceae</taxon>
        <taxon>Pedobacter</taxon>
    </lineage>
</organism>
<protein>
    <submittedName>
        <fullName evidence="1">Uncharacterized protein</fullName>
    </submittedName>
</protein>
<evidence type="ECO:0000313" key="2">
    <source>
        <dbReference type="Proteomes" id="UP000309488"/>
    </source>
</evidence>
<dbReference type="OrthoDB" id="2179558at2"/>
<accession>A0A4U1CK26</accession>
<gene>
    <name evidence="1" type="ORF">FA048_12580</name>
</gene>
<reference evidence="1 2" key="1">
    <citation type="submission" date="2019-04" db="EMBL/GenBank/DDBJ databases">
        <title>Pedobacter sp. RP-3-22 sp. nov., isolated from Arctic soil.</title>
        <authorList>
            <person name="Dahal R.H."/>
            <person name="Kim D.-U."/>
        </authorList>
    </citation>
    <scope>NUCLEOTIDE SEQUENCE [LARGE SCALE GENOMIC DNA]</scope>
    <source>
        <strain evidence="1 2">RP-3-22</strain>
    </source>
</reference>
<dbReference type="EMBL" id="SWBR01000003">
    <property type="protein sequence ID" value="TKC07994.1"/>
    <property type="molecule type" value="Genomic_DNA"/>
</dbReference>
<dbReference type="RefSeq" id="WP_136841519.1">
    <property type="nucleotide sequence ID" value="NZ_SWBR01000003.1"/>
</dbReference>
<dbReference type="Proteomes" id="UP000309488">
    <property type="component" value="Unassembled WGS sequence"/>
</dbReference>
<proteinExistence type="predicted"/>
<sequence>MKNIVAVNFSFPSIDQISYQSGQSLLDYDIVLFDPEFPKMPRIDFTGGGSCITIEGAERLKTAIAHWGGEIKDALKAGKTIFFLLNDYEIDSGAAGYSIGTRGVKNYTTSQITNYDVLPTSISIRNAKGKHLKVVDAKFKGLYALIKDISEYKVVFTSEIRNKLFTTRDGSNVISAISRFKDLSGCIVYLPYFDISELKTYSQQGGSKWKPEATRISKGIVSQLVEIDKLLSSQAEGTPKPEWMNSVDFPKKISEIDMSIQKFEEEIIALHTLKDAELMEKEELIQYSALLFENGKPLEKAVEKSLQLLGYTVENFKDGDIEIDHLISHTNGIRMIGESEGKDNSAIDISKFRQLESNINEDFERDDVEVPAKGIIFGNGHRLVEPHLRADQFTQKCLTNAKRLGTALVKTVDLYEVVVYVLDNANDKQFQTNCRKAIESTTGEVVEFPKPKIKIKPSLKKTN</sequence>